<evidence type="ECO:0000256" key="1">
    <source>
        <dbReference type="SAM" id="MobiDB-lite"/>
    </source>
</evidence>
<evidence type="ECO:0000313" key="3">
    <source>
        <dbReference type="Proteomes" id="UP000789342"/>
    </source>
</evidence>
<feature type="non-terminal residue" evidence="2">
    <location>
        <position position="1"/>
    </location>
</feature>
<reference evidence="2" key="1">
    <citation type="submission" date="2021-06" db="EMBL/GenBank/DDBJ databases">
        <authorList>
            <person name="Kallberg Y."/>
            <person name="Tangrot J."/>
            <person name="Rosling A."/>
        </authorList>
    </citation>
    <scope>NUCLEOTIDE SEQUENCE</scope>
    <source>
        <strain evidence="2">CL551</strain>
    </source>
</reference>
<comment type="caution">
    <text evidence="2">The sequence shown here is derived from an EMBL/GenBank/DDBJ whole genome shotgun (WGS) entry which is preliminary data.</text>
</comment>
<dbReference type="Proteomes" id="UP000789342">
    <property type="component" value="Unassembled WGS sequence"/>
</dbReference>
<dbReference type="EMBL" id="CAJVPV010009614">
    <property type="protein sequence ID" value="CAG8643321.1"/>
    <property type="molecule type" value="Genomic_DNA"/>
</dbReference>
<gene>
    <name evidence="2" type="ORF">AMORRO_LOCUS9619</name>
</gene>
<name>A0A9N9DQ42_9GLOM</name>
<feature type="compositionally biased region" description="Polar residues" evidence="1">
    <location>
        <begin position="137"/>
        <end position="147"/>
    </location>
</feature>
<dbReference type="AlphaFoldDB" id="A0A9N9DQ42"/>
<dbReference type="OrthoDB" id="10601833at2759"/>
<proteinExistence type="predicted"/>
<protein>
    <submittedName>
        <fullName evidence="2">17783_t:CDS:1</fullName>
    </submittedName>
</protein>
<feature type="region of interest" description="Disordered" evidence="1">
    <location>
        <begin position="119"/>
        <end position="147"/>
    </location>
</feature>
<evidence type="ECO:0000313" key="2">
    <source>
        <dbReference type="EMBL" id="CAG8643321.1"/>
    </source>
</evidence>
<keyword evidence="3" id="KW-1185">Reference proteome</keyword>
<sequence length="147" mass="16593">AFRLRRSLDYLLESDCSEDVRRNVEKLKKGLEAILRRGKTHITTVGIFALPTLWSSCPLLSAGKAVWEIYSGPEKGKEVGIFWDKIEDDLIQFCLDQSLAGNEARVILNQIKLGILSDRKKSKRKATSDTEKDDTDASTSPTKKVFY</sequence>
<organism evidence="2 3">
    <name type="scientific">Acaulospora morrowiae</name>
    <dbReference type="NCBI Taxonomy" id="94023"/>
    <lineage>
        <taxon>Eukaryota</taxon>
        <taxon>Fungi</taxon>
        <taxon>Fungi incertae sedis</taxon>
        <taxon>Mucoromycota</taxon>
        <taxon>Glomeromycotina</taxon>
        <taxon>Glomeromycetes</taxon>
        <taxon>Diversisporales</taxon>
        <taxon>Acaulosporaceae</taxon>
        <taxon>Acaulospora</taxon>
    </lineage>
</organism>
<accession>A0A9N9DQ42</accession>